<evidence type="ECO:0000256" key="4">
    <source>
        <dbReference type="ARBA" id="ARBA00022837"/>
    </source>
</evidence>
<dbReference type="PANTHER" id="PTHR37467">
    <property type="entry name" value="EXPORTED CALCIUM-BINDING GLYCOPROTEIN-RELATED"/>
    <property type="match status" value="1"/>
</dbReference>
<keyword evidence="6" id="KW-0812">Transmembrane</keyword>
<evidence type="ECO:0000256" key="1">
    <source>
        <dbReference type="ARBA" id="ARBA00004613"/>
    </source>
</evidence>
<dbReference type="InterPro" id="IPR053180">
    <property type="entry name" value="Ca-binding_acidic-repeat"/>
</dbReference>
<dbReference type="PANTHER" id="PTHR37467:SF1">
    <property type="entry name" value="EXPORTED CALCIUM-BINDING GLYCOPROTEIN"/>
    <property type="match status" value="1"/>
</dbReference>
<evidence type="ECO:0000256" key="3">
    <source>
        <dbReference type="ARBA" id="ARBA00022729"/>
    </source>
</evidence>
<feature type="compositionally biased region" description="Polar residues" evidence="5">
    <location>
        <begin position="38"/>
        <end position="47"/>
    </location>
</feature>
<evidence type="ECO:0000256" key="2">
    <source>
        <dbReference type="ARBA" id="ARBA00022525"/>
    </source>
</evidence>
<keyword evidence="4" id="KW-0106">Calcium</keyword>
<dbReference type="InterPro" id="IPR059100">
    <property type="entry name" value="TSP3_bac"/>
</dbReference>
<feature type="region of interest" description="Disordered" evidence="5">
    <location>
        <begin position="1"/>
        <end position="64"/>
    </location>
</feature>
<accession>A0A0F9P7F4</accession>
<protein>
    <submittedName>
        <fullName evidence="7">Uncharacterized protein</fullName>
    </submittedName>
</protein>
<evidence type="ECO:0000256" key="6">
    <source>
        <dbReference type="SAM" id="Phobius"/>
    </source>
</evidence>
<keyword evidence="3" id="KW-0732">Signal</keyword>
<feature type="transmembrane region" description="Helical" evidence="6">
    <location>
        <begin position="72"/>
        <end position="95"/>
    </location>
</feature>
<evidence type="ECO:0000256" key="5">
    <source>
        <dbReference type="SAM" id="MobiDB-lite"/>
    </source>
</evidence>
<sequence length="104" mass="11313">MDGDSDGLTNHEEYQYDADPTNSDSDGDGLSDGDEVNNYHTDPTNSDTDGDQYSDGQEIQMGTDPLSSLSNLSVTLTIIMVIFVSIGITFLIIIAKYRKKVGWG</sequence>
<evidence type="ECO:0000313" key="7">
    <source>
        <dbReference type="EMBL" id="KKN27790.1"/>
    </source>
</evidence>
<dbReference type="SUPFAM" id="SSF103647">
    <property type="entry name" value="TSP type-3 repeat"/>
    <property type="match status" value="1"/>
</dbReference>
<dbReference type="GO" id="GO:0005509">
    <property type="term" value="F:calcium ion binding"/>
    <property type="evidence" value="ECO:0007669"/>
    <property type="project" value="InterPro"/>
</dbReference>
<name>A0A0F9P7F4_9ZZZZ</name>
<keyword evidence="2" id="KW-0964">Secreted</keyword>
<gene>
    <name evidence="7" type="ORF">LCGC14_0860940</name>
</gene>
<keyword evidence="6" id="KW-0472">Membrane</keyword>
<feature type="compositionally biased region" description="Acidic residues" evidence="5">
    <location>
        <begin position="25"/>
        <end position="35"/>
    </location>
</feature>
<comment type="caution">
    <text evidence="7">The sequence shown here is derived from an EMBL/GenBank/DDBJ whole genome shotgun (WGS) entry which is preliminary data.</text>
</comment>
<proteinExistence type="predicted"/>
<organism evidence="7">
    <name type="scientific">marine sediment metagenome</name>
    <dbReference type="NCBI Taxonomy" id="412755"/>
    <lineage>
        <taxon>unclassified sequences</taxon>
        <taxon>metagenomes</taxon>
        <taxon>ecological metagenomes</taxon>
    </lineage>
</organism>
<dbReference type="EMBL" id="LAZR01002613">
    <property type="protein sequence ID" value="KKN27790.1"/>
    <property type="molecule type" value="Genomic_DNA"/>
</dbReference>
<dbReference type="InterPro" id="IPR028974">
    <property type="entry name" value="TSP_type-3_rpt"/>
</dbReference>
<dbReference type="Pfam" id="PF18884">
    <property type="entry name" value="TSP3_bac"/>
    <property type="match status" value="2"/>
</dbReference>
<comment type="subcellular location">
    <subcellularLocation>
        <location evidence="1">Secreted</location>
    </subcellularLocation>
</comment>
<reference evidence="7" key="1">
    <citation type="journal article" date="2015" name="Nature">
        <title>Complex archaea that bridge the gap between prokaryotes and eukaryotes.</title>
        <authorList>
            <person name="Spang A."/>
            <person name="Saw J.H."/>
            <person name="Jorgensen S.L."/>
            <person name="Zaremba-Niedzwiedzka K."/>
            <person name="Martijn J."/>
            <person name="Lind A.E."/>
            <person name="van Eijk R."/>
            <person name="Schleper C."/>
            <person name="Guy L."/>
            <person name="Ettema T.J."/>
        </authorList>
    </citation>
    <scope>NUCLEOTIDE SEQUENCE</scope>
</reference>
<keyword evidence="6" id="KW-1133">Transmembrane helix</keyword>
<dbReference type="AlphaFoldDB" id="A0A0F9P7F4"/>